<comment type="caution">
    <text evidence="1">The sequence shown here is derived from an EMBL/GenBank/DDBJ whole genome shotgun (WGS) entry which is preliminary data.</text>
</comment>
<dbReference type="EMBL" id="BMAW01073533">
    <property type="protein sequence ID" value="GFT88111.1"/>
    <property type="molecule type" value="Genomic_DNA"/>
</dbReference>
<reference evidence="1" key="1">
    <citation type="submission" date="2020-08" db="EMBL/GenBank/DDBJ databases">
        <title>Multicomponent nature underlies the extraordinary mechanical properties of spider dragline silk.</title>
        <authorList>
            <person name="Kono N."/>
            <person name="Nakamura H."/>
            <person name="Mori M."/>
            <person name="Yoshida Y."/>
            <person name="Ohtoshi R."/>
            <person name="Malay A.D."/>
            <person name="Moran D.A.P."/>
            <person name="Tomita M."/>
            <person name="Numata K."/>
            <person name="Arakawa K."/>
        </authorList>
    </citation>
    <scope>NUCLEOTIDE SEQUENCE</scope>
</reference>
<gene>
    <name evidence="1" type="ORF">NPIL_181401</name>
</gene>
<name>A0A8X6PVL2_NEPPI</name>
<evidence type="ECO:0000313" key="2">
    <source>
        <dbReference type="Proteomes" id="UP000887013"/>
    </source>
</evidence>
<dbReference type="AlphaFoldDB" id="A0A8X6PVL2"/>
<sequence>MALICGPPKSLLDIGIGVVRQRKRVALSRKGSSGHTGRTASRWYRRSFVKGRSAINQTPVADCDLLGVSLGIFQKLHYCHRPPLILLGKVLRTHSSLPRVPLGSFRILTDLPSSPGDGWEGLLGFKVLRFTNEHDAVNWRKDRFRGDCSLEEGAFEDPNGQRHD</sequence>
<dbReference type="OrthoDB" id="6415669at2759"/>
<accession>A0A8X6PVL2</accession>
<protein>
    <submittedName>
        <fullName evidence="1">Uncharacterized protein</fullName>
    </submittedName>
</protein>
<keyword evidence="2" id="KW-1185">Reference proteome</keyword>
<organism evidence="1 2">
    <name type="scientific">Nephila pilipes</name>
    <name type="common">Giant wood spider</name>
    <name type="synonym">Nephila maculata</name>
    <dbReference type="NCBI Taxonomy" id="299642"/>
    <lineage>
        <taxon>Eukaryota</taxon>
        <taxon>Metazoa</taxon>
        <taxon>Ecdysozoa</taxon>
        <taxon>Arthropoda</taxon>
        <taxon>Chelicerata</taxon>
        <taxon>Arachnida</taxon>
        <taxon>Araneae</taxon>
        <taxon>Araneomorphae</taxon>
        <taxon>Entelegynae</taxon>
        <taxon>Araneoidea</taxon>
        <taxon>Nephilidae</taxon>
        <taxon>Nephila</taxon>
    </lineage>
</organism>
<proteinExistence type="predicted"/>
<evidence type="ECO:0000313" key="1">
    <source>
        <dbReference type="EMBL" id="GFT88111.1"/>
    </source>
</evidence>
<dbReference type="Proteomes" id="UP000887013">
    <property type="component" value="Unassembled WGS sequence"/>
</dbReference>